<dbReference type="GO" id="GO:0035438">
    <property type="term" value="F:cyclic-di-GMP binding"/>
    <property type="evidence" value="ECO:0007669"/>
    <property type="project" value="InterPro"/>
</dbReference>
<sequence length="516" mass="58172">MKKHYALGLQQIQQELNTLQNPGFYWITSQRQDDARTLLRQVVSQQKAATLISADEKPQALLTPDPIGGPARMPLFSLPANKRSLKQLESDFSRVLNSRSGLVIFYSNAALWGKLSPDELSFWLKRMRRLLCKKQITLLMITSGTSIIHLRNHLQGYFRQLDGLAHLEFQQDSWHYRINWWYAADKLLADRAIRLSYVDNQFIAVNQAEQNIPLSRNDENQFLAQEGVLEGAPPLSAQWQLFSDNESVFSRAQQANAATVIFSLVHNQDINSLATMVHSLRRSRGSALKIVVREISTTLRYSDERLLLACGLNAIVPTAASLSRFLTTLEGVQGQQFSRHVPANLNTLMQALQPLQQKGYLPLDAFCAAVQQLMTNTLLPENDKGLMVALRAVPQLKPEQILTLCKPRRFGDLVTLVNDRIYLFLSSCRFNDLDIALKSIFSLPHDELFSNRIVWFEDNQIVSEADKIRQLTPVAQRDRQATPLAAAPVSTQTAAPERGAQTPQPITLNLDGVSHQ</sequence>
<dbReference type="NCBIfam" id="TIGR03369">
    <property type="entry name" value="cellulose_bcsE"/>
    <property type="match status" value="1"/>
</dbReference>
<reference evidence="3" key="1">
    <citation type="submission" date="2024-06" db="EMBL/GenBank/DDBJ databases">
        <title>Multiomics insights into the TNT degradation mechanism by Pantoea sp. BJ2 isolated from an ammunition destruction site.</title>
        <authorList>
            <person name="Luo J."/>
        </authorList>
    </citation>
    <scope>NUCLEOTIDE SEQUENCE</scope>
    <source>
        <strain evidence="3">BJ2</strain>
    </source>
</reference>
<organism evidence="3">
    <name type="scientific">Pantoea sp. BJ2</name>
    <dbReference type="NCBI Taxonomy" id="3141322"/>
    <lineage>
        <taxon>Bacteria</taxon>
        <taxon>Pseudomonadati</taxon>
        <taxon>Pseudomonadota</taxon>
        <taxon>Gammaproteobacteria</taxon>
        <taxon>Enterobacterales</taxon>
        <taxon>Erwiniaceae</taxon>
        <taxon>Pantoea</taxon>
    </lineage>
</organism>
<dbReference type="EMBL" id="CP158292">
    <property type="protein sequence ID" value="XBV44891.1"/>
    <property type="molecule type" value="Genomic_DNA"/>
</dbReference>
<gene>
    <name evidence="3" type="primary">bcsE</name>
    <name evidence="3" type="ORF">AAF463_00690</name>
</gene>
<dbReference type="AlphaFoldDB" id="A0AAU7TW23"/>
<dbReference type="RefSeq" id="WP_350261377.1">
    <property type="nucleotide sequence ID" value="NZ_CP158292.1"/>
</dbReference>
<evidence type="ECO:0000313" key="3">
    <source>
        <dbReference type="EMBL" id="XBV44891.1"/>
    </source>
</evidence>
<feature type="region of interest" description="Disordered" evidence="2">
    <location>
        <begin position="479"/>
        <end position="516"/>
    </location>
</feature>
<dbReference type="Pfam" id="PF10995">
    <property type="entry name" value="CBP_BcsE"/>
    <property type="match status" value="1"/>
</dbReference>
<proteinExistence type="predicted"/>
<evidence type="ECO:0000256" key="2">
    <source>
        <dbReference type="SAM" id="MobiDB-lite"/>
    </source>
</evidence>
<protein>
    <recommendedName>
        <fullName evidence="1">Cellulose biosynthesis protein BcsE</fullName>
    </recommendedName>
</protein>
<evidence type="ECO:0000256" key="1">
    <source>
        <dbReference type="NCBIfam" id="TIGR03369"/>
    </source>
</evidence>
<dbReference type="InterPro" id="IPR017745">
    <property type="entry name" value="BcsE"/>
</dbReference>
<name>A0AAU7TW23_9GAMM</name>
<accession>A0AAU7TW23</accession>